<accession>A0A8J6PL96</accession>
<evidence type="ECO:0000256" key="2">
    <source>
        <dbReference type="SAM" id="SignalP"/>
    </source>
</evidence>
<keyword evidence="5" id="KW-1185">Reference proteome</keyword>
<dbReference type="InterPro" id="IPR002471">
    <property type="entry name" value="Pept_S9_AS"/>
</dbReference>
<dbReference type="PANTHER" id="PTHR43265">
    <property type="entry name" value="ESTERASE ESTD"/>
    <property type="match status" value="1"/>
</dbReference>
<gene>
    <name evidence="4" type="ORF">H9Y05_15350</name>
</gene>
<proteinExistence type="predicted"/>
<dbReference type="GO" id="GO:0052689">
    <property type="term" value="F:carboxylic ester hydrolase activity"/>
    <property type="evidence" value="ECO:0007669"/>
    <property type="project" value="TreeGrafter"/>
</dbReference>
<reference evidence="4" key="1">
    <citation type="submission" date="2020-09" db="EMBL/GenBank/DDBJ databases">
        <title>Taishania pollutisoli gen. nov., sp. nov., Isolated from Tetrabromobisphenol A-Contaminated Soil.</title>
        <authorList>
            <person name="Chen Q."/>
        </authorList>
    </citation>
    <scope>NUCLEOTIDE SEQUENCE</scope>
    <source>
        <strain evidence="4">CZZ-1</strain>
    </source>
</reference>
<dbReference type="RefSeq" id="WP_216714783.1">
    <property type="nucleotide sequence ID" value="NZ_JACVEL010000017.1"/>
</dbReference>
<feature type="chain" id="PRO_5035215304" evidence="2">
    <location>
        <begin position="24"/>
        <end position="467"/>
    </location>
</feature>
<dbReference type="Proteomes" id="UP000652681">
    <property type="component" value="Unassembled WGS sequence"/>
</dbReference>
<evidence type="ECO:0000313" key="5">
    <source>
        <dbReference type="Proteomes" id="UP000652681"/>
    </source>
</evidence>
<protein>
    <submittedName>
        <fullName evidence="4">Alpha/beta fold hydrolase</fullName>
    </submittedName>
</protein>
<dbReference type="SUPFAM" id="SSF53474">
    <property type="entry name" value="alpha/beta-Hydrolases"/>
    <property type="match status" value="1"/>
</dbReference>
<dbReference type="Pfam" id="PF12146">
    <property type="entry name" value="Hydrolase_4"/>
    <property type="match status" value="1"/>
</dbReference>
<dbReference type="PANTHER" id="PTHR43265:SF1">
    <property type="entry name" value="ESTERASE ESTD"/>
    <property type="match status" value="1"/>
</dbReference>
<dbReference type="InterPro" id="IPR053145">
    <property type="entry name" value="AB_hydrolase_Est10"/>
</dbReference>
<dbReference type="InterPro" id="IPR029058">
    <property type="entry name" value="AB_hydrolase_fold"/>
</dbReference>
<name>A0A8J6PL96_9FLAO</name>
<dbReference type="Gene3D" id="3.40.50.1820">
    <property type="entry name" value="alpha/beta hydrolase"/>
    <property type="match status" value="1"/>
</dbReference>
<dbReference type="GO" id="GO:0006508">
    <property type="term" value="P:proteolysis"/>
    <property type="evidence" value="ECO:0007669"/>
    <property type="project" value="InterPro"/>
</dbReference>
<dbReference type="AlphaFoldDB" id="A0A8J6PL96"/>
<comment type="caution">
    <text evidence="4">The sequence shown here is derived from an EMBL/GenBank/DDBJ whole genome shotgun (WGS) entry which is preliminary data.</text>
</comment>
<dbReference type="InterPro" id="IPR022742">
    <property type="entry name" value="Hydrolase_4"/>
</dbReference>
<evidence type="ECO:0000313" key="4">
    <source>
        <dbReference type="EMBL" id="MBC9813851.1"/>
    </source>
</evidence>
<organism evidence="4 5">
    <name type="scientific">Taishania pollutisoli</name>
    <dbReference type="NCBI Taxonomy" id="2766479"/>
    <lineage>
        <taxon>Bacteria</taxon>
        <taxon>Pseudomonadati</taxon>
        <taxon>Bacteroidota</taxon>
        <taxon>Flavobacteriia</taxon>
        <taxon>Flavobacteriales</taxon>
        <taxon>Crocinitomicaceae</taxon>
        <taxon>Taishania</taxon>
    </lineage>
</organism>
<dbReference type="PROSITE" id="PS00708">
    <property type="entry name" value="PRO_ENDOPEP_SER"/>
    <property type="match status" value="1"/>
</dbReference>
<feature type="domain" description="Serine aminopeptidase S33" evidence="3">
    <location>
        <begin position="193"/>
        <end position="280"/>
    </location>
</feature>
<keyword evidence="1 4" id="KW-0378">Hydrolase</keyword>
<evidence type="ECO:0000256" key="1">
    <source>
        <dbReference type="ARBA" id="ARBA00022801"/>
    </source>
</evidence>
<feature type="signal peptide" evidence="2">
    <location>
        <begin position="1"/>
        <end position="23"/>
    </location>
</feature>
<dbReference type="EMBL" id="JACVEL010000017">
    <property type="protein sequence ID" value="MBC9813851.1"/>
    <property type="molecule type" value="Genomic_DNA"/>
</dbReference>
<dbReference type="GO" id="GO:0004252">
    <property type="term" value="F:serine-type endopeptidase activity"/>
    <property type="evidence" value="ECO:0007669"/>
    <property type="project" value="InterPro"/>
</dbReference>
<keyword evidence="2" id="KW-0732">Signal</keyword>
<sequence length="467" mass="51289">MKRSVFLLTTVLTFLLITSVVTAQSNPFTGSWLGTITTSGLQLRIAFHISEQEGIIITKMDSPDQNSFGNAAHKTTVSGNHITIDLPLMGAKYDGTLENDSIKGTFYQGGNEIPLKMGKFEGQLSPPKRSQVPQAPFPYKEKEVTIKTTDPKVKLSGTLTTPTGKEPFPAVILISGSGPQDRNEELMGHKPFHVLADHLSRNGIAVLRYDDRGVGKSTGEFNKATSIDFATDAEAAWKFLHKQKGIDKTKVGIIGHSEGGLIAPIVASANKHVGFIILMAGPSVPGGIIIPDQQELIMRASGTDEEEIRQQTALTQLIINYIFQHAASTSLQQDLTTQIEGWIKELNFPVPKSSSPKNFARQTAYTYTSDWMKTFIITSPADFMKDVTCPVLALFGENDLQVSVRANMEPMQQLLHSHKGSSVHTFPKLNHLFQTSETGAPSEYLLIEETLSPAFMEYVSNWILNLK</sequence>
<evidence type="ECO:0000259" key="3">
    <source>
        <dbReference type="Pfam" id="PF12146"/>
    </source>
</evidence>